<dbReference type="Gene3D" id="3.40.50.2000">
    <property type="entry name" value="Glycogen Phosphorylase B"/>
    <property type="match status" value="2"/>
</dbReference>
<evidence type="ECO:0000259" key="5">
    <source>
        <dbReference type="Pfam" id="PF13439"/>
    </source>
</evidence>
<dbReference type="KEGG" id="cxe:FOB82_05835"/>
<feature type="compositionally biased region" description="Basic and acidic residues" evidence="3">
    <location>
        <begin position="383"/>
        <end position="403"/>
    </location>
</feature>
<dbReference type="GO" id="GO:0016757">
    <property type="term" value="F:glycosyltransferase activity"/>
    <property type="evidence" value="ECO:0007669"/>
    <property type="project" value="UniProtKB-KW"/>
</dbReference>
<dbReference type="Proteomes" id="UP000426857">
    <property type="component" value="Chromosome"/>
</dbReference>
<dbReference type="Pfam" id="PF00534">
    <property type="entry name" value="Glycos_transf_1"/>
    <property type="match status" value="1"/>
</dbReference>
<feature type="region of interest" description="Disordered" evidence="3">
    <location>
        <begin position="65"/>
        <end position="84"/>
    </location>
</feature>
<dbReference type="PANTHER" id="PTHR12526:SF595">
    <property type="entry name" value="BLL5217 PROTEIN"/>
    <property type="match status" value="1"/>
</dbReference>
<keyword evidence="2 6" id="KW-0808">Transferase</keyword>
<evidence type="ECO:0000256" key="3">
    <source>
        <dbReference type="SAM" id="MobiDB-lite"/>
    </source>
</evidence>
<evidence type="ECO:0000259" key="4">
    <source>
        <dbReference type="Pfam" id="PF00534"/>
    </source>
</evidence>
<evidence type="ECO:0000256" key="1">
    <source>
        <dbReference type="ARBA" id="ARBA00022676"/>
    </source>
</evidence>
<keyword evidence="1" id="KW-0328">Glycosyltransferase</keyword>
<sequence length="403" mass="41479">MVTERTRLRIAVIAPSRYPIRQPYAGGLESLVAALTAGLRTAGHDVDLFAARGSAGHVEDVEFPGVDWSGHDGPVSDSGYPPGEREKETAAFARLADHLAVGGYDVIHNNSLHSIPLTMPRPAGTALVTTLHTPPFPEMQDPIAAACLFEGAGGGPADVGHFVSVSAHTASLWTLPRPADVVPNGVDVATWRPGPGGGPAVWFGRIIPDKAPHLAVAAARRAGVPLVLAGRIGDVDYARDVLAPEIGRSAPGSVRMVGELGHRALAGLVGRAAVCLVTPEWDEPFGLVAAEAAACGTPVAAFARGGLAEVVSPAIGRTAAAGDVEGLARALHEAMDMDRAAVRAAAERDLSVTTMIRHYEAIYRRLLGEGDGGGEGCGDGDGGGDHGGDGDVLHDLRESQGAR</sequence>
<gene>
    <name evidence="6" type="ORF">FOB82_05835</name>
</gene>
<feature type="domain" description="Glycosyltransferase subfamily 4-like N-terminal" evidence="5">
    <location>
        <begin position="26"/>
        <end position="189"/>
    </location>
</feature>
<protein>
    <submittedName>
        <fullName evidence="6">Glycosyltransferase</fullName>
    </submittedName>
</protein>
<feature type="region of interest" description="Disordered" evidence="3">
    <location>
        <begin position="373"/>
        <end position="403"/>
    </location>
</feature>
<evidence type="ECO:0000313" key="7">
    <source>
        <dbReference type="Proteomes" id="UP000426857"/>
    </source>
</evidence>
<reference evidence="6 7" key="1">
    <citation type="submission" date="2019-11" db="EMBL/GenBank/DDBJ databases">
        <title>FDA dAtabase for Regulatory Grade micrObial Sequences (FDA-ARGOS): Supporting development and validation of Infectious Disease Dx tests.</title>
        <authorList>
            <person name="Kerrigan L."/>
            <person name="Long C."/>
            <person name="Tallon L."/>
            <person name="Sadzewicz L."/>
            <person name="Vavikolanu K."/>
            <person name="Mehta A."/>
            <person name="Aluvathingal J."/>
            <person name="Nadendla S."/>
            <person name="Yan Y."/>
            <person name="Sichtig H."/>
        </authorList>
    </citation>
    <scope>NUCLEOTIDE SEQUENCE [LARGE SCALE GENOMIC DNA]</scope>
    <source>
        <strain evidence="6 7">FDAARGOS_674</strain>
    </source>
</reference>
<dbReference type="SUPFAM" id="SSF53756">
    <property type="entry name" value="UDP-Glycosyltransferase/glycogen phosphorylase"/>
    <property type="match status" value="1"/>
</dbReference>
<accession>A0A6B8TNE0</accession>
<evidence type="ECO:0000313" key="6">
    <source>
        <dbReference type="EMBL" id="QGS34546.1"/>
    </source>
</evidence>
<organism evidence="6 7">
    <name type="scientific">Corynebacterium xerosis</name>
    <dbReference type="NCBI Taxonomy" id="1725"/>
    <lineage>
        <taxon>Bacteria</taxon>
        <taxon>Bacillati</taxon>
        <taxon>Actinomycetota</taxon>
        <taxon>Actinomycetes</taxon>
        <taxon>Mycobacteriales</taxon>
        <taxon>Corynebacteriaceae</taxon>
        <taxon>Corynebacterium</taxon>
    </lineage>
</organism>
<dbReference type="InterPro" id="IPR028098">
    <property type="entry name" value="Glyco_trans_4-like_N"/>
</dbReference>
<feature type="domain" description="Glycosyl transferase family 1" evidence="4">
    <location>
        <begin position="203"/>
        <end position="340"/>
    </location>
</feature>
<dbReference type="EMBL" id="CP046322">
    <property type="protein sequence ID" value="QGS34546.1"/>
    <property type="molecule type" value="Genomic_DNA"/>
</dbReference>
<name>A0A6B8TNE0_9CORY</name>
<dbReference type="PANTHER" id="PTHR12526">
    <property type="entry name" value="GLYCOSYLTRANSFERASE"/>
    <property type="match status" value="1"/>
</dbReference>
<dbReference type="Pfam" id="PF13439">
    <property type="entry name" value="Glyco_transf_4"/>
    <property type="match status" value="1"/>
</dbReference>
<proteinExistence type="predicted"/>
<evidence type="ECO:0000256" key="2">
    <source>
        <dbReference type="ARBA" id="ARBA00022679"/>
    </source>
</evidence>
<dbReference type="InterPro" id="IPR001296">
    <property type="entry name" value="Glyco_trans_1"/>
</dbReference>
<dbReference type="AlphaFoldDB" id="A0A6B8TNE0"/>